<protein>
    <submittedName>
        <fullName evidence="2">Uncharacterized protein</fullName>
    </submittedName>
</protein>
<reference evidence="3" key="1">
    <citation type="submission" date="2019-10" db="EMBL/GenBank/DDBJ databases">
        <title>Lacipirellula parvula gen. nov., sp. nov., representing a lineage of planctomycetes widespread in freshwater anoxic habitats, and description of the family Lacipirellulaceae.</title>
        <authorList>
            <person name="Dedysh S.N."/>
            <person name="Kulichevskaya I.S."/>
            <person name="Beletsky A.V."/>
            <person name="Rakitin A.L."/>
            <person name="Mardanov A.V."/>
            <person name="Ivanova A.A."/>
            <person name="Saltykova V.X."/>
            <person name="Rijpstra W.I.C."/>
            <person name="Sinninghe Damste J.S."/>
            <person name="Ravin N.V."/>
        </authorList>
    </citation>
    <scope>NUCLEOTIDE SEQUENCE [LARGE SCALE GENOMIC DNA]</scope>
    <source>
        <strain evidence="3">PX69</strain>
    </source>
</reference>
<gene>
    <name evidence="2" type="ORF">PLANPX_6022</name>
</gene>
<evidence type="ECO:0000313" key="3">
    <source>
        <dbReference type="Proteomes" id="UP000326837"/>
    </source>
</evidence>
<keyword evidence="1" id="KW-0472">Membrane</keyword>
<evidence type="ECO:0000313" key="2">
    <source>
        <dbReference type="EMBL" id="BBO36410.1"/>
    </source>
</evidence>
<feature type="transmembrane region" description="Helical" evidence="1">
    <location>
        <begin position="25"/>
        <end position="49"/>
    </location>
</feature>
<accession>A0A5K7XHQ3</accession>
<dbReference type="KEGG" id="lpav:PLANPX_6022"/>
<evidence type="ECO:0000256" key="1">
    <source>
        <dbReference type="SAM" id="Phobius"/>
    </source>
</evidence>
<dbReference type="EMBL" id="AP021861">
    <property type="protein sequence ID" value="BBO36410.1"/>
    <property type="molecule type" value="Genomic_DNA"/>
</dbReference>
<keyword evidence="1" id="KW-1133">Transmembrane helix</keyword>
<keyword evidence="1" id="KW-0812">Transmembrane</keyword>
<dbReference type="Proteomes" id="UP000326837">
    <property type="component" value="Chromosome"/>
</dbReference>
<name>A0A5K7XHQ3_9BACT</name>
<dbReference type="AlphaFoldDB" id="A0A5K7XHQ3"/>
<keyword evidence="3" id="KW-1185">Reference proteome</keyword>
<organism evidence="2 3">
    <name type="scientific">Lacipirellula parvula</name>
    <dbReference type="NCBI Taxonomy" id="2650471"/>
    <lineage>
        <taxon>Bacteria</taxon>
        <taxon>Pseudomonadati</taxon>
        <taxon>Planctomycetota</taxon>
        <taxon>Planctomycetia</taxon>
        <taxon>Pirellulales</taxon>
        <taxon>Lacipirellulaceae</taxon>
        <taxon>Lacipirellula</taxon>
    </lineage>
</organism>
<proteinExistence type="predicted"/>
<sequence length="54" mass="6013">MTNTSDCIFHSATMPTVTPMHASRLSVVLVVSLWFNQRLFLGVLASLAVQFFRA</sequence>